<protein>
    <submittedName>
        <fullName evidence="3">PEP motif putative anchor domain protein</fullName>
    </submittedName>
</protein>
<gene>
    <name evidence="3" type="ORF">GAB14E_0717</name>
</gene>
<comment type="caution">
    <text evidence="3">The sequence shown here is derived from an EMBL/GenBank/DDBJ whole genome shotgun (WGS) entry which is preliminary data.</text>
</comment>
<name>A0A099KFI1_COLPS</name>
<feature type="domain" description="Ice-binding protein C-terminal" evidence="2">
    <location>
        <begin position="195"/>
        <end position="216"/>
    </location>
</feature>
<evidence type="ECO:0000259" key="2">
    <source>
        <dbReference type="Pfam" id="PF07589"/>
    </source>
</evidence>
<dbReference type="InterPro" id="IPR013424">
    <property type="entry name" value="Ice-binding_C"/>
</dbReference>
<accession>A0A099KFI1</accession>
<dbReference type="OrthoDB" id="9182690at2"/>
<proteinExistence type="predicted"/>
<feature type="chain" id="PRO_5001948257" evidence="1">
    <location>
        <begin position="24"/>
        <end position="218"/>
    </location>
</feature>
<sequence>MKFLKNAYVIILMSLLVPTAANATLIQANTISTNMGAINPSFLIQDVINPNGLSALYVSGLTDFDSYVAGTTHSVAFEQWISSENIVTGIISFDFGGNVSLNAMALWNSSWGGSGGAIAVNQFELLFDNDNNFGNGVIGSLGVFNATNTNNPHPSEVFNFASTSLQFLHMNIQSNHGAISYSGFADVVFRSTDMPEPTSLALFGLSLFGLVFFRKRKV</sequence>
<evidence type="ECO:0000256" key="1">
    <source>
        <dbReference type="SAM" id="SignalP"/>
    </source>
</evidence>
<dbReference type="AlphaFoldDB" id="A0A099KFI1"/>
<dbReference type="PATRIC" id="fig|28229.3.peg.3925"/>
<dbReference type="Proteomes" id="UP000029868">
    <property type="component" value="Unassembled WGS sequence"/>
</dbReference>
<organism evidence="3 4">
    <name type="scientific">Colwellia psychrerythraea</name>
    <name type="common">Vibrio psychroerythus</name>
    <dbReference type="NCBI Taxonomy" id="28229"/>
    <lineage>
        <taxon>Bacteria</taxon>
        <taxon>Pseudomonadati</taxon>
        <taxon>Pseudomonadota</taxon>
        <taxon>Gammaproteobacteria</taxon>
        <taxon>Alteromonadales</taxon>
        <taxon>Colwelliaceae</taxon>
        <taxon>Colwellia</taxon>
    </lineage>
</organism>
<reference evidence="3 4" key="1">
    <citation type="submission" date="2014-08" db="EMBL/GenBank/DDBJ databases">
        <title>Genomic and Phenotypic Diversity of Colwellia psychrerythraea strains from Disparate Marine Basins.</title>
        <authorList>
            <person name="Techtmann S.M."/>
            <person name="Stelling S.C."/>
            <person name="Utturkar S.M."/>
            <person name="Alshibli N."/>
            <person name="Harris A."/>
            <person name="Brown S.D."/>
            <person name="Hazen T.C."/>
        </authorList>
    </citation>
    <scope>NUCLEOTIDE SEQUENCE [LARGE SCALE GENOMIC DNA]</scope>
    <source>
        <strain evidence="3 4">GAB14E</strain>
    </source>
</reference>
<feature type="signal peptide" evidence="1">
    <location>
        <begin position="1"/>
        <end position="23"/>
    </location>
</feature>
<dbReference type="Pfam" id="PF07589">
    <property type="entry name" value="PEP-CTERM"/>
    <property type="match status" value="1"/>
</dbReference>
<dbReference type="EMBL" id="JQEC01000055">
    <property type="protein sequence ID" value="KGJ89524.1"/>
    <property type="molecule type" value="Genomic_DNA"/>
</dbReference>
<evidence type="ECO:0000313" key="3">
    <source>
        <dbReference type="EMBL" id="KGJ89524.1"/>
    </source>
</evidence>
<evidence type="ECO:0000313" key="4">
    <source>
        <dbReference type="Proteomes" id="UP000029868"/>
    </source>
</evidence>
<keyword evidence="1" id="KW-0732">Signal</keyword>
<dbReference type="RefSeq" id="WP_033083888.1">
    <property type="nucleotide sequence ID" value="NZ_JQEC01000055.1"/>
</dbReference>
<dbReference type="NCBIfam" id="TIGR02595">
    <property type="entry name" value="PEP_CTERM"/>
    <property type="match status" value="1"/>
</dbReference>